<reference evidence="3 4" key="1">
    <citation type="submission" date="2024-02" db="EMBL/GenBank/DDBJ databases">
        <authorList>
            <person name="Chen Y."/>
            <person name="Shah S."/>
            <person name="Dougan E. K."/>
            <person name="Thang M."/>
            <person name="Chan C."/>
        </authorList>
    </citation>
    <scope>NUCLEOTIDE SEQUENCE [LARGE SCALE GENOMIC DNA]</scope>
</reference>
<organism evidence="3 4">
    <name type="scientific">Durusdinium trenchii</name>
    <dbReference type="NCBI Taxonomy" id="1381693"/>
    <lineage>
        <taxon>Eukaryota</taxon>
        <taxon>Sar</taxon>
        <taxon>Alveolata</taxon>
        <taxon>Dinophyceae</taxon>
        <taxon>Suessiales</taxon>
        <taxon>Symbiodiniaceae</taxon>
        <taxon>Durusdinium</taxon>
    </lineage>
</organism>
<evidence type="ECO:0008006" key="5">
    <source>
        <dbReference type="Google" id="ProtNLM"/>
    </source>
</evidence>
<dbReference type="EMBL" id="CAXAMN010010002">
    <property type="protein sequence ID" value="CAK9030550.1"/>
    <property type="molecule type" value="Genomic_DNA"/>
</dbReference>
<comment type="caution">
    <text evidence="3">The sequence shown here is derived from an EMBL/GenBank/DDBJ whole genome shotgun (WGS) entry which is preliminary data.</text>
</comment>
<feature type="region of interest" description="Disordered" evidence="1">
    <location>
        <begin position="115"/>
        <end position="154"/>
    </location>
</feature>
<protein>
    <recommendedName>
        <fullName evidence="5">FACT complex subunit</fullName>
    </recommendedName>
</protein>
<keyword evidence="4" id="KW-1185">Reference proteome</keyword>
<evidence type="ECO:0000313" key="2">
    <source>
        <dbReference type="EMBL" id="CAK9029763.1"/>
    </source>
</evidence>
<sequence length="457" mass="50564">MALAFIRSGGIVKPALVKSGGLVIYETLTDECPDRYEIGKLSKDQILAIAVRGNCDVHFKGKNKDQMVELLTRHWNTILRNVRRDFGVRASETETNPSGSASGGGYEVQVETPAVPEQGSDTSGSDDDGDGIPSEITDTSDEEEGTPRDSDDQTSLMEFLGFDFSDAFEPDEATEELALSASYMTVWDDAIDFTKVEVYELRGKFLFTLKMPSNALIGELKEEISAVIAKKQGEECEHPLTPDAFELRNANGISMANVEPLSFYVTAGSETSCRVCIKLLLKGGAPRVKKMDKDETKLKRFLAKIVADVKGINHSSMSIQKLIAGASVQTLQMVYDDINPQSKFGRKSNHLLEDTAHTLLPSLSALNEAMDIPSDLYLSVLTKFKEAYGVEYHDITEKDAQFSHKKFFDAVDGMLKMKKEAEMEAMKSQFKAEAEAYAKNKFDEYVKRAQSSQDVPM</sequence>
<name>A0ABP0KUJ3_9DINO</name>
<evidence type="ECO:0000313" key="4">
    <source>
        <dbReference type="Proteomes" id="UP001642484"/>
    </source>
</evidence>
<evidence type="ECO:0000256" key="1">
    <source>
        <dbReference type="SAM" id="MobiDB-lite"/>
    </source>
</evidence>
<dbReference type="Proteomes" id="UP001642484">
    <property type="component" value="Unassembled WGS sequence"/>
</dbReference>
<accession>A0ABP0KUJ3</accession>
<proteinExistence type="predicted"/>
<evidence type="ECO:0000313" key="3">
    <source>
        <dbReference type="EMBL" id="CAK9030550.1"/>
    </source>
</evidence>
<gene>
    <name evidence="2" type="ORF">CCMP2556_LOCUS17614</name>
    <name evidence="3" type="ORF">CCMP2556_LOCUS17913</name>
</gene>
<dbReference type="EMBL" id="CAXAMN010009779">
    <property type="protein sequence ID" value="CAK9029763.1"/>
    <property type="molecule type" value="Genomic_DNA"/>
</dbReference>